<keyword evidence="1" id="KW-1133">Transmembrane helix</keyword>
<evidence type="ECO:0000256" key="1">
    <source>
        <dbReference type="SAM" id="Phobius"/>
    </source>
</evidence>
<protein>
    <submittedName>
        <fullName evidence="2">Uncharacterized protein</fullName>
    </submittedName>
</protein>
<dbReference type="EMBL" id="SMCO01000019">
    <property type="protein sequence ID" value="TCV82745.1"/>
    <property type="molecule type" value="Genomic_DNA"/>
</dbReference>
<name>A0A4R3XSW1_9PROT</name>
<comment type="caution">
    <text evidence="2">The sequence shown here is derived from an EMBL/GenBank/DDBJ whole genome shotgun (WGS) entry which is preliminary data.</text>
</comment>
<dbReference type="AlphaFoldDB" id="A0A4R3XSW1"/>
<dbReference type="OrthoDB" id="10011778at2"/>
<reference evidence="2 3" key="1">
    <citation type="submission" date="2019-03" db="EMBL/GenBank/DDBJ databases">
        <title>Genomic Encyclopedia of Type Strains, Phase IV (KMG-IV): sequencing the most valuable type-strain genomes for metagenomic binning, comparative biology and taxonomic classification.</title>
        <authorList>
            <person name="Goeker M."/>
        </authorList>
    </citation>
    <scope>NUCLEOTIDE SEQUENCE [LARGE SCALE GENOMIC DNA]</scope>
    <source>
        <strain evidence="2 3">DSM 100309</strain>
    </source>
</reference>
<sequence length="158" mass="17402">MIQTYWCPGPWPWQWFRMCTREVPDPPPDPCQTPECVNAKAKLAGARGRFKSNCDGLRMVTALLKLLKQILATPIWVIVVLAIIAAIISGPIAVIIWSLIALYGITWVLFLALGNMAVAISISLNQARIDVIDALKDVVANCPDQCRGDMSIPNCNLE</sequence>
<evidence type="ECO:0000313" key="2">
    <source>
        <dbReference type="EMBL" id="TCV82745.1"/>
    </source>
</evidence>
<dbReference type="Proteomes" id="UP000295367">
    <property type="component" value="Unassembled WGS sequence"/>
</dbReference>
<keyword evidence="1" id="KW-0812">Transmembrane</keyword>
<keyword evidence="3" id="KW-1185">Reference proteome</keyword>
<dbReference type="RefSeq" id="WP_124944938.1">
    <property type="nucleotide sequence ID" value="NZ_BHVT01000004.1"/>
</dbReference>
<keyword evidence="1" id="KW-0472">Membrane</keyword>
<accession>A0A4R3XSW1</accession>
<gene>
    <name evidence="2" type="ORF">EDC63_11962</name>
</gene>
<feature type="transmembrane region" description="Helical" evidence="1">
    <location>
        <begin position="66"/>
        <end position="88"/>
    </location>
</feature>
<proteinExistence type="predicted"/>
<organism evidence="2 3">
    <name type="scientific">Sulfurirhabdus autotrophica</name>
    <dbReference type="NCBI Taxonomy" id="1706046"/>
    <lineage>
        <taxon>Bacteria</taxon>
        <taxon>Pseudomonadati</taxon>
        <taxon>Pseudomonadota</taxon>
        <taxon>Betaproteobacteria</taxon>
        <taxon>Nitrosomonadales</taxon>
        <taxon>Sulfuricellaceae</taxon>
        <taxon>Sulfurirhabdus</taxon>
    </lineage>
</organism>
<feature type="transmembrane region" description="Helical" evidence="1">
    <location>
        <begin position="94"/>
        <end position="118"/>
    </location>
</feature>
<evidence type="ECO:0000313" key="3">
    <source>
        <dbReference type="Proteomes" id="UP000295367"/>
    </source>
</evidence>